<feature type="region of interest" description="Disordered" evidence="1">
    <location>
        <begin position="18"/>
        <end position="67"/>
    </location>
</feature>
<evidence type="ECO:0000313" key="3">
    <source>
        <dbReference type="Proteomes" id="UP000499080"/>
    </source>
</evidence>
<accession>A0A4Y2Q5T6</accession>
<name>A0A4Y2Q5T6_ARAVE</name>
<sequence length="95" mass="10774">MIRLKITPRALLVKYNSISQRRTPDLPTQPRTSEKQAVAKKTPALWPTQNSPDYERPVHRPPLLLRGGTTSHQRWALSATSPLVYPTGKRDSAYL</sequence>
<proteinExistence type="predicted"/>
<keyword evidence="3" id="KW-1185">Reference proteome</keyword>
<organism evidence="2 3">
    <name type="scientific">Araneus ventricosus</name>
    <name type="common">Orbweaver spider</name>
    <name type="synonym">Epeira ventricosa</name>
    <dbReference type="NCBI Taxonomy" id="182803"/>
    <lineage>
        <taxon>Eukaryota</taxon>
        <taxon>Metazoa</taxon>
        <taxon>Ecdysozoa</taxon>
        <taxon>Arthropoda</taxon>
        <taxon>Chelicerata</taxon>
        <taxon>Arachnida</taxon>
        <taxon>Araneae</taxon>
        <taxon>Araneomorphae</taxon>
        <taxon>Entelegynae</taxon>
        <taxon>Araneoidea</taxon>
        <taxon>Araneidae</taxon>
        <taxon>Araneus</taxon>
    </lineage>
</organism>
<evidence type="ECO:0000256" key="1">
    <source>
        <dbReference type="SAM" id="MobiDB-lite"/>
    </source>
</evidence>
<gene>
    <name evidence="2" type="ORF">AVEN_48458_1</name>
</gene>
<dbReference type="EMBL" id="BGPR01013169">
    <property type="protein sequence ID" value="GBN59525.1"/>
    <property type="molecule type" value="Genomic_DNA"/>
</dbReference>
<comment type="caution">
    <text evidence="2">The sequence shown here is derived from an EMBL/GenBank/DDBJ whole genome shotgun (WGS) entry which is preliminary data.</text>
</comment>
<dbReference type="AlphaFoldDB" id="A0A4Y2Q5T6"/>
<reference evidence="2 3" key="1">
    <citation type="journal article" date="2019" name="Sci. Rep.">
        <title>Orb-weaving spider Araneus ventricosus genome elucidates the spidroin gene catalogue.</title>
        <authorList>
            <person name="Kono N."/>
            <person name="Nakamura H."/>
            <person name="Ohtoshi R."/>
            <person name="Moran D.A.P."/>
            <person name="Shinohara A."/>
            <person name="Yoshida Y."/>
            <person name="Fujiwara M."/>
            <person name="Mori M."/>
            <person name="Tomita M."/>
            <person name="Arakawa K."/>
        </authorList>
    </citation>
    <scope>NUCLEOTIDE SEQUENCE [LARGE SCALE GENOMIC DNA]</scope>
</reference>
<dbReference type="Proteomes" id="UP000499080">
    <property type="component" value="Unassembled WGS sequence"/>
</dbReference>
<evidence type="ECO:0000313" key="2">
    <source>
        <dbReference type="EMBL" id="GBN59525.1"/>
    </source>
</evidence>
<protein>
    <submittedName>
        <fullName evidence="2">Uncharacterized protein</fullName>
    </submittedName>
</protein>